<dbReference type="GO" id="GO:0008168">
    <property type="term" value="F:methyltransferase activity"/>
    <property type="evidence" value="ECO:0007669"/>
    <property type="project" value="UniProtKB-KW"/>
</dbReference>
<dbReference type="KEGG" id="lug:FPZ22_02690"/>
<dbReference type="InterPro" id="IPR029063">
    <property type="entry name" value="SAM-dependent_MTases_sf"/>
</dbReference>
<keyword evidence="1" id="KW-0808">Transferase</keyword>
<accession>A0A518N203</accession>
<proteinExistence type="predicted"/>
<keyword evidence="2" id="KW-1185">Reference proteome</keyword>
<organism evidence="1 2">
    <name type="scientific">Luteimonas granuli</name>
    <dbReference type="NCBI Taxonomy" id="1176533"/>
    <lineage>
        <taxon>Bacteria</taxon>
        <taxon>Pseudomonadati</taxon>
        <taxon>Pseudomonadota</taxon>
        <taxon>Gammaproteobacteria</taxon>
        <taxon>Lysobacterales</taxon>
        <taxon>Lysobacteraceae</taxon>
        <taxon>Luteimonas</taxon>
    </lineage>
</organism>
<dbReference type="Proteomes" id="UP000316584">
    <property type="component" value="Chromosome"/>
</dbReference>
<dbReference type="EMBL" id="CP042218">
    <property type="protein sequence ID" value="QDW65934.1"/>
    <property type="molecule type" value="Genomic_DNA"/>
</dbReference>
<dbReference type="GO" id="GO:0032259">
    <property type="term" value="P:methylation"/>
    <property type="evidence" value="ECO:0007669"/>
    <property type="project" value="UniProtKB-KW"/>
</dbReference>
<dbReference type="SUPFAM" id="SSF53335">
    <property type="entry name" value="S-adenosyl-L-methionine-dependent methyltransferases"/>
    <property type="match status" value="1"/>
</dbReference>
<evidence type="ECO:0000313" key="1">
    <source>
        <dbReference type="EMBL" id="QDW65934.1"/>
    </source>
</evidence>
<dbReference type="OrthoDB" id="8559822at2"/>
<dbReference type="Pfam" id="PF13489">
    <property type="entry name" value="Methyltransf_23"/>
    <property type="match status" value="1"/>
</dbReference>
<gene>
    <name evidence="1" type="ORF">FPZ22_02690</name>
</gene>
<protein>
    <submittedName>
        <fullName evidence="1">Class I SAM-dependent methyltransferase</fullName>
    </submittedName>
</protein>
<evidence type="ECO:0000313" key="2">
    <source>
        <dbReference type="Proteomes" id="UP000316584"/>
    </source>
</evidence>
<dbReference type="AlphaFoldDB" id="A0A518N203"/>
<name>A0A518N203_9GAMM</name>
<keyword evidence="1" id="KW-0489">Methyltransferase</keyword>
<dbReference type="Gene3D" id="3.40.50.150">
    <property type="entry name" value="Vaccinia Virus protein VP39"/>
    <property type="match status" value="1"/>
</dbReference>
<dbReference type="RefSeq" id="WP_144890008.1">
    <property type="nucleotide sequence ID" value="NZ_CP042218.1"/>
</dbReference>
<reference evidence="1 2" key="1">
    <citation type="submission" date="2019-07" db="EMBL/GenBank/DDBJ databases">
        <title>Full genome sequence of Luteimonas sp. Gr-4.</title>
        <authorList>
            <person name="Im W.-T."/>
        </authorList>
    </citation>
    <scope>NUCLEOTIDE SEQUENCE [LARGE SCALE GENOMIC DNA]</scope>
    <source>
        <strain evidence="1 2">Gr-4</strain>
    </source>
</reference>
<sequence length="315" mass="35930">MYSENPARDALRVTKAALMNQVARFTPGLYVGLTGQTGRGNEKDPPARIAAYFRRCFNEYMERLGVESGKEARFLRGRSVLEYGPGDVLGVALLMYAHGASSVQCVDRFPLKRATDNNLQAYRELIDTLGPEQRERACRAFVEYGEPESGFDPRAIAYAVTRDGLIGRTAAYDLIISRAVLEHVDRLDMTMDDMASALSRDGIAIHKVDLKSHGMDRYHPFDFLTWPEPVYRLMNSHKGNPNRWRVDKYRELVERNHLRFKELEHTGRLEPEQIERIRPNLAAGFRDIPTEELSWLGFWMVLEHALPEPAPAVHA</sequence>